<dbReference type="Proteomes" id="UP000221165">
    <property type="component" value="Unassembled WGS sequence"/>
</dbReference>
<keyword evidence="3" id="KW-1185">Reference proteome</keyword>
<evidence type="ECO:0000256" key="1">
    <source>
        <dbReference type="SAM" id="MobiDB-lite"/>
    </source>
</evidence>
<dbReference type="AlphaFoldDB" id="A0A2C6KIZ8"/>
<protein>
    <submittedName>
        <fullName evidence="2">Uncharacterized protein</fullName>
    </submittedName>
</protein>
<dbReference type="GeneID" id="94433034"/>
<feature type="region of interest" description="Disordered" evidence="1">
    <location>
        <begin position="1"/>
        <end position="33"/>
    </location>
</feature>
<gene>
    <name evidence="2" type="ORF">CSUI_009712</name>
</gene>
<dbReference type="VEuPathDB" id="ToxoDB:CSUI_009712"/>
<dbReference type="EMBL" id="MIGC01005893">
    <property type="protein sequence ID" value="PHJ16472.1"/>
    <property type="molecule type" value="Genomic_DNA"/>
</dbReference>
<accession>A0A2C6KIZ8</accession>
<name>A0A2C6KIZ8_9APIC</name>
<evidence type="ECO:0000313" key="2">
    <source>
        <dbReference type="EMBL" id="PHJ16472.1"/>
    </source>
</evidence>
<proteinExistence type="predicted"/>
<reference evidence="2 3" key="1">
    <citation type="journal article" date="2017" name="Int. J. Parasitol.">
        <title>The genome of the protozoan parasite Cystoisospora suis and a reverse vaccinology approach to identify vaccine candidates.</title>
        <authorList>
            <person name="Palmieri N."/>
            <person name="Shrestha A."/>
            <person name="Ruttkowski B."/>
            <person name="Beck T."/>
            <person name="Vogl C."/>
            <person name="Tomley F."/>
            <person name="Blake D.P."/>
            <person name="Joachim A."/>
        </authorList>
    </citation>
    <scope>NUCLEOTIDE SEQUENCE [LARGE SCALE GENOMIC DNA]</scope>
    <source>
        <strain evidence="2 3">Wien I</strain>
    </source>
</reference>
<comment type="caution">
    <text evidence="2">The sequence shown here is derived from an EMBL/GenBank/DDBJ whole genome shotgun (WGS) entry which is preliminary data.</text>
</comment>
<dbReference type="RefSeq" id="XP_067918201.1">
    <property type="nucleotide sequence ID" value="XM_068069823.1"/>
</dbReference>
<organism evidence="2 3">
    <name type="scientific">Cystoisospora suis</name>
    <dbReference type="NCBI Taxonomy" id="483139"/>
    <lineage>
        <taxon>Eukaryota</taxon>
        <taxon>Sar</taxon>
        <taxon>Alveolata</taxon>
        <taxon>Apicomplexa</taxon>
        <taxon>Conoidasida</taxon>
        <taxon>Coccidia</taxon>
        <taxon>Eucoccidiorida</taxon>
        <taxon>Eimeriorina</taxon>
        <taxon>Sarcocystidae</taxon>
        <taxon>Cystoisospora</taxon>
    </lineage>
</organism>
<dbReference type="OrthoDB" id="7851174at2759"/>
<sequence length="75" mass="8086">MIGPPTKMLRSKLDDRSSSGIGPSGVPWDKPQEGKAQACTVPLHAIDSKATSTLCWTPLREEESTSCLATKENPF</sequence>
<evidence type="ECO:0000313" key="3">
    <source>
        <dbReference type="Proteomes" id="UP000221165"/>
    </source>
</evidence>